<dbReference type="Ensembl" id="ENSAMXT00000050068.1">
    <property type="protein sequence ID" value="ENSAMXP00000047909.1"/>
    <property type="gene ID" value="ENSAMXG00000037975.1"/>
</dbReference>
<dbReference type="GO" id="GO:0090090">
    <property type="term" value="P:negative regulation of canonical Wnt signaling pathway"/>
    <property type="evidence" value="ECO:0007669"/>
    <property type="project" value="TreeGrafter"/>
</dbReference>
<reference evidence="9" key="2">
    <citation type="journal article" date="2014" name="Nat. Commun.">
        <title>The cavefish genome reveals candidate genes for eye loss.</title>
        <authorList>
            <person name="McGaugh S.E."/>
            <person name="Gross J.B."/>
            <person name="Aken B."/>
            <person name="Blin M."/>
            <person name="Borowsky R."/>
            <person name="Chalopin D."/>
            <person name="Hinaux H."/>
            <person name="Jeffery W.R."/>
            <person name="Keene A."/>
            <person name="Ma L."/>
            <person name="Minx P."/>
            <person name="Murphy D."/>
            <person name="O'Quin K.E."/>
            <person name="Retaux S."/>
            <person name="Rohner N."/>
            <person name="Searle S.M."/>
            <person name="Stahl B.A."/>
            <person name="Tabin C."/>
            <person name="Volff J.N."/>
            <person name="Yoshizawa M."/>
            <person name="Warren W.C."/>
        </authorList>
    </citation>
    <scope>NUCLEOTIDE SEQUENCE [LARGE SCALE GENOMIC DNA]</scope>
    <source>
        <strain evidence="9">female</strain>
    </source>
</reference>
<keyword evidence="3" id="KW-0539">Nucleus</keyword>
<dbReference type="GO" id="GO:0005667">
    <property type="term" value="C:transcription regulator complex"/>
    <property type="evidence" value="ECO:0007669"/>
    <property type="project" value="TreeGrafter"/>
</dbReference>
<keyword evidence="6" id="KW-0812">Transmembrane</keyword>
<keyword evidence="4" id="KW-0175">Coiled coil</keyword>
<comment type="subcellular location">
    <subcellularLocation>
        <location evidence="1">Nucleus</location>
    </subcellularLocation>
</comment>
<feature type="region of interest" description="Disordered" evidence="5">
    <location>
        <begin position="137"/>
        <end position="158"/>
    </location>
</feature>
<dbReference type="Bgee" id="ENSAMXG00000037975">
    <property type="expression patterns" value="Expressed in olfactory epithelium and 14 other cell types or tissues"/>
</dbReference>
<keyword evidence="6" id="KW-0472">Membrane</keyword>
<evidence type="ECO:0000313" key="8">
    <source>
        <dbReference type="Ensembl" id="ENSAMXP00000047909.1"/>
    </source>
</evidence>
<sequence length="239" mass="26883">LFPPSHAPHQPGQPGFKFTVAESCDRIKDEFQFLQAQYHSLKVEYDKLANEKTEMQRHYVMSAVYESCFLINNIFVFFFFQTEIAKRLNAILAQIMPFLSQEHQQQVAQAVERAKQVTMTELNAIIGQQQLQAQHLSHAAHGPPVQLPPHPSGLQPPVIPPVTGSSSGLLALGALGSQAHLPVKDEKNHHDLEHRGEHRAQFSPVWTGLVSQGVLCRPVTIIIDILSQKLLRYKIFLSF</sequence>
<accession>A0A3B1K2P9</accession>
<evidence type="ECO:0000256" key="2">
    <source>
        <dbReference type="ARBA" id="ARBA00005969"/>
    </source>
</evidence>
<keyword evidence="6" id="KW-1133">Transmembrane helix</keyword>
<protein>
    <recommendedName>
        <fullName evidence="7">Groucho/TLE N-terminal Q-rich domain-containing protein</fullName>
    </recommendedName>
</protein>
<evidence type="ECO:0000259" key="7">
    <source>
        <dbReference type="Pfam" id="PF03920"/>
    </source>
</evidence>
<proteinExistence type="inferred from homology"/>
<dbReference type="GeneTree" id="ENSGT01030000234519"/>
<dbReference type="Proteomes" id="UP000018467">
    <property type="component" value="Unassembled WGS sequence"/>
</dbReference>
<dbReference type="GO" id="GO:0005634">
    <property type="term" value="C:nucleus"/>
    <property type="evidence" value="ECO:0007669"/>
    <property type="project" value="UniProtKB-SubCell"/>
</dbReference>
<dbReference type="GO" id="GO:0003714">
    <property type="term" value="F:transcription corepressor activity"/>
    <property type="evidence" value="ECO:0007669"/>
    <property type="project" value="TreeGrafter"/>
</dbReference>
<dbReference type="AlphaFoldDB" id="A0A3B1K2P9"/>
<dbReference type="PANTHER" id="PTHR10814">
    <property type="entry name" value="TRANSDUCIN-LIKE ENHANCER PROTEIN"/>
    <property type="match status" value="1"/>
</dbReference>
<feature type="coiled-coil region" evidence="4">
    <location>
        <begin position="24"/>
        <end position="58"/>
    </location>
</feature>
<evidence type="ECO:0000313" key="9">
    <source>
        <dbReference type="Proteomes" id="UP000018467"/>
    </source>
</evidence>
<name>A0A3B1K2P9_ASTMX</name>
<comment type="similarity">
    <text evidence="2">Belongs to the WD repeat Groucho/TLE family.</text>
</comment>
<evidence type="ECO:0000256" key="6">
    <source>
        <dbReference type="SAM" id="Phobius"/>
    </source>
</evidence>
<evidence type="ECO:0000256" key="3">
    <source>
        <dbReference type="ARBA" id="ARBA00023242"/>
    </source>
</evidence>
<dbReference type="InterPro" id="IPR005617">
    <property type="entry name" value="Groucho/TLE_N"/>
</dbReference>
<evidence type="ECO:0000256" key="1">
    <source>
        <dbReference type="ARBA" id="ARBA00004123"/>
    </source>
</evidence>
<dbReference type="InParanoid" id="A0A3B1K2P9"/>
<keyword evidence="9" id="KW-1185">Reference proteome</keyword>
<evidence type="ECO:0000256" key="5">
    <source>
        <dbReference type="SAM" id="MobiDB-lite"/>
    </source>
</evidence>
<reference evidence="8" key="3">
    <citation type="submission" date="2025-08" db="UniProtKB">
        <authorList>
            <consortium name="Ensembl"/>
        </authorList>
    </citation>
    <scope>IDENTIFICATION</scope>
</reference>
<feature type="domain" description="Groucho/TLE N-terminal Q-rich" evidence="7">
    <location>
        <begin position="16"/>
        <end position="136"/>
    </location>
</feature>
<reference evidence="9" key="1">
    <citation type="submission" date="2013-03" db="EMBL/GenBank/DDBJ databases">
        <authorList>
            <person name="Jeffery W."/>
            <person name="Warren W."/>
            <person name="Wilson R.K."/>
        </authorList>
    </citation>
    <scope>NUCLEOTIDE SEQUENCE</scope>
    <source>
        <strain evidence="9">female</strain>
    </source>
</reference>
<dbReference type="PANTHER" id="PTHR10814:SF24">
    <property type="entry name" value="TRANSDUCIN-LIKE ENHANCER PROTEIN 3"/>
    <property type="match status" value="1"/>
</dbReference>
<organism evidence="8 9">
    <name type="scientific">Astyanax mexicanus</name>
    <name type="common">Blind cave fish</name>
    <name type="synonym">Astyanax fasciatus mexicanus</name>
    <dbReference type="NCBI Taxonomy" id="7994"/>
    <lineage>
        <taxon>Eukaryota</taxon>
        <taxon>Metazoa</taxon>
        <taxon>Chordata</taxon>
        <taxon>Craniata</taxon>
        <taxon>Vertebrata</taxon>
        <taxon>Euteleostomi</taxon>
        <taxon>Actinopterygii</taxon>
        <taxon>Neopterygii</taxon>
        <taxon>Teleostei</taxon>
        <taxon>Ostariophysi</taxon>
        <taxon>Characiformes</taxon>
        <taxon>Characoidei</taxon>
        <taxon>Acestrorhamphidae</taxon>
        <taxon>Acestrorhamphinae</taxon>
        <taxon>Astyanax</taxon>
    </lineage>
</organism>
<reference evidence="8" key="4">
    <citation type="submission" date="2025-09" db="UniProtKB">
        <authorList>
            <consortium name="Ensembl"/>
        </authorList>
    </citation>
    <scope>IDENTIFICATION</scope>
</reference>
<dbReference type="InterPro" id="IPR009146">
    <property type="entry name" value="Groucho_enhance"/>
</dbReference>
<dbReference type="STRING" id="7994.ENSAMXP00000047909"/>
<evidence type="ECO:0000256" key="4">
    <source>
        <dbReference type="SAM" id="Coils"/>
    </source>
</evidence>
<dbReference type="Pfam" id="PF03920">
    <property type="entry name" value="TLE_N"/>
    <property type="match status" value="1"/>
</dbReference>
<feature type="transmembrane region" description="Helical" evidence="6">
    <location>
        <begin position="59"/>
        <end position="80"/>
    </location>
</feature>